<keyword evidence="1" id="KW-0032">Aminotransferase</keyword>
<reference evidence="1" key="2">
    <citation type="submission" date="2022-06" db="EMBL/GenBank/DDBJ databases">
        <authorList>
            <person name="Park Y.-J."/>
        </authorList>
    </citation>
    <scope>NUCLEOTIDE SEQUENCE</scope>
    <source>
        <strain evidence="1">TY</strain>
    </source>
</reference>
<dbReference type="RefSeq" id="WP_253304415.1">
    <property type="nucleotide sequence ID" value="NZ_CP099582.1"/>
</dbReference>
<dbReference type="InterPro" id="IPR011047">
    <property type="entry name" value="Quinoprotein_ADH-like_sf"/>
</dbReference>
<name>A0A9E7MX80_THEAG</name>
<dbReference type="InterPro" id="IPR015943">
    <property type="entry name" value="WD40/YVTN_repeat-like_dom_sf"/>
</dbReference>
<keyword evidence="1" id="KW-0808">Transferase</keyword>
<dbReference type="AlphaFoldDB" id="A0A9E7MX80"/>
<protein>
    <submittedName>
        <fullName evidence="1">Adenosylmethionine-8-amino-7-oxononanoate aminotransferase</fullName>
    </submittedName>
</protein>
<keyword evidence="2" id="KW-1185">Reference proteome</keyword>
<dbReference type="SUPFAM" id="SSF50998">
    <property type="entry name" value="Quinoprotein alcohol dehydrogenase-like"/>
    <property type="match status" value="1"/>
</dbReference>
<reference evidence="1" key="1">
    <citation type="journal article" date="1998" name="Int. J. Syst. Bacteriol. 48 Pt">
        <title>Thermococcus guaymasensis sp. nov. and Thermococcus aggregans sp. nov., two novel thermophilic archaea isolated from the Guaymas Basin hydrothermal vent site.</title>
        <authorList>
            <person name="Canganella F."/>
            <person name="Jones W.J."/>
            <person name="Gambacorta A."/>
            <person name="Antranikian G."/>
        </authorList>
    </citation>
    <scope>NUCLEOTIDE SEQUENCE</scope>
    <source>
        <strain evidence="1">TY</strain>
    </source>
</reference>
<proteinExistence type="predicted"/>
<dbReference type="KEGG" id="tagg:NF865_09170"/>
<dbReference type="EMBL" id="CP099582">
    <property type="protein sequence ID" value="USS40459.1"/>
    <property type="molecule type" value="Genomic_DNA"/>
</dbReference>
<sequence>MLPLSFPLFILALLATNPLWSIQLSANSIAVNENLVAVTSDKLYILDESGEVLLEYNVTPLWIGFSDGYLVSLTKDRALWIDKNFPIRSYNISLKNPPWFTDSEKYLAVYDLDPMGMPKLYLLGREGIIWSANISFSVNTIAIDGNTVYLGGDDLYAVKNGRIEKVLSLPPCVSIKSLDAYKDFVALALENGTLILLKDSRELWRMQLTPNVTSIHECLCNGTIFKTPSAKYLNIKFFANNLLVGIDNNVEFYSLNGTLIRRFKLDGNITSLETSDSLALAVTPNRVYFISENGVLGSYTTDVKHTAVFGLNAVIADSQGVHFFTFKPFVTVTDVDESIAREVFSNETPNKQIVLGKAAAKFVNATFTRDTMEFDGIIYKSTWKKEDYCLIQPESGRVFIVGTHRYGTRACLLYYKERRPEKLTLLRWRDLNRNNKVEVEEIEAVLMENLQ</sequence>
<evidence type="ECO:0000313" key="2">
    <source>
        <dbReference type="Proteomes" id="UP001055732"/>
    </source>
</evidence>
<organism evidence="1 2">
    <name type="scientific">Thermococcus aggregans</name>
    <dbReference type="NCBI Taxonomy" id="110163"/>
    <lineage>
        <taxon>Archaea</taxon>
        <taxon>Methanobacteriati</taxon>
        <taxon>Methanobacteriota</taxon>
        <taxon>Thermococci</taxon>
        <taxon>Thermococcales</taxon>
        <taxon>Thermococcaceae</taxon>
        <taxon>Thermococcus</taxon>
    </lineage>
</organism>
<dbReference type="Gene3D" id="2.130.10.10">
    <property type="entry name" value="YVTN repeat-like/Quinoprotein amine dehydrogenase"/>
    <property type="match status" value="1"/>
</dbReference>
<gene>
    <name evidence="1" type="ORF">NF865_09170</name>
</gene>
<evidence type="ECO:0000313" key="1">
    <source>
        <dbReference type="EMBL" id="USS40459.1"/>
    </source>
</evidence>
<dbReference type="GO" id="GO:0008483">
    <property type="term" value="F:transaminase activity"/>
    <property type="evidence" value="ECO:0007669"/>
    <property type="project" value="UniProtKB-KW"/>
</dbReference>
<dbReference type="Proteomes" id="UP001055732">
    <property type="component" value="Chromosome"/>
</dbReference>
<accession>A0A9E7MX80</accession>